<sequence length="131" mass="13654">MLRAGHDVGKLRPPAREAAVLEFQRDMISENTREGVAAGKTLGRPAALDQGGAATLVEAYRQVRTAGDEGVCQALASGQTIRRGHSCSVRIAAPLAFDCAALEQSAALAGSSPAARKAHRMYAARVTATQP</sequence>
<organism evidence="1 2">
    <name type="scientific">Nonomuraea antimicrobica</name>
    <dbReference type="NCBI Taxonomy" id="561173"/>
    <lineage>
        <taxon>Bacteria</taxon>
        <taxon>Bacillati</taxon>
        <taxon>Actinomycetota</taxon>
        <taxon>Actinomycetes</taxon>
        <taxon>Streptosporangiales</taxon>
        <taxon>Streptosporangiaceae</taxon>
        <taxon>Nonomuraea</taxon>
    </lineage>
</organism>
<reference evidence="2" key="1">
    <citation type="journal article" date="2019" name="Int. J. Syst. Evol. Microbiol.">
        <title>The Global Catalogue of Microorganisms (GCM) 10K type strain sequencing project: providing services to taxonomists for standard genome sequencing and annotation.</title>
        <authorList>
            <consortium name="The Broad Institute Genomics Platform"/>
            <consortium name="The Broad Institute Genome Sequencing Center for Infectious Disease"/>
            <person name="Wu L."/>
            <person name="Ma J."/>
        </authorList>
    </citation>
    <scope>NUCLEOTIDE SEQUENCE [LARGE SCALE GENOMIC DNA]</scope>
    <source>
        <strain evidence="2">JCM 16904</strain>
    </source>
</reference>
<comment type="caution">
    <text evidence="1">The sequence shown here is derived from an EMBL/GenBank/DDBJ whole genome shotgun (WGS) entry which is preliminary data.</text>
</comment>
<proteinExistence type="predicted"/>
<protein>
    <recommendedName>
        <fullName evidence="3">Resolvase, N terminal domain</fullName>
    </recommendedName>
</protein>
<dbReference type="Proteomes" id="UP001500902">
    <property type="component" value="Unassembled WGS sequence"/>
</dbReference>
<evidence type="ECO:0000313" key="2">
    <source>
        <dbReference type="Proteomes" id="UP001500902"/>
    </source>
</evidence>
<keyword evidence="2" id="KW-1185">Reference proteome</keyword>
<name>A0ABP7BC41_9ACTN</name>
<accession>A0ABP7BC41</accession>
<gene>
    <name evidence="1" type="ORF">GCM10022224_019160</name>
</gene>
<dbReference type="EMBL" id="BAAAZP010000031">
    <property type="protein sequence ID" value="GAA3656187.1"/>
    <property type="molecule type" value="Genomic_DNA"/>
</dbReference>
<evidence type="ECO:0008006" key="3">
    <source>
        <dbReference type="Google" id="ProtNLM"/>
    </source>
</evidence>
<evidence type="ECO:0000313" key="1">
    <source>
        <dbReference type="EMBL" id="GAA3656187.1"/>
    </source>
</evidence>